<evidence type="ECO:0000313" key="2">
    <source>
        <dbReference type="Proteomes" id="UP000465221"/>
    </source>
</evidence>
<evidence type="ECO:0000313" key="1">
    <source>
        <dbReference type="EMBL" id="GFF59477.1"/>
    </source>
</evidence>
<dbReference type="EMBL" id="BLKC01000218">
    <property type="protein sequence ID" value="GFF59477.1"/>
    <property type="molecule type" value="Genomic_DNA"/>
</dbReference>
<dbReference type="AlphaFoldDB" id="A0A8H3XRS4"/>
<comment type="caution">
    <text evidence="1">The sequence shown here is derived from an EMBL/GenBank/DDBJ whole genome shotgun (WGS) entry which is preliminary data.</text>
</comment>
<protein>
    <submittedName>
        <fullName evidence="1">Uncharacterized protein</fullName>
    </submittedName>
</protein>
<dbReference type="Proteomes" id="UP000465221">
    <property type="component" value="Unassembled WGS sequence"/>
</dbReference>
<organism evidence="1 2">
    <name type="scientific">Aspergillus udagawae</name>
    <dbReference type="NCBI Taxonomy" id="91492"/>
    <lineage>
        <taxon>Eukaryota</taxon>
        <taxon>Fungi</taxon>
        <taxon>Dikarya</taxon>
        <taxon>Ascomycota</taxon>
        <taxon>Pezizomycotina</taxon>
        <taxon>Eurotiomycetes</taxon>
        <taxon>Eurotiomycetidae</taxon>
        <taxon>Eurotiales</taxon>
        <taxon>Aspergillaceae</taxon>
        <taxon>Aspergillus</taxon>
        <taxon>Aspergillus subgen. Fumigati</taxon>
    </lineage>
</organism>
<gene>
    <name evidence="1" type="ORF">IFM46972_11391</name>
</gene>
<reference evidence="1 2" key="1">
    <citation type="submission" date="2020-01" db="EMBL/GenBank/DDBJ databases">
        <title>Draft genome sequence of Aspergillus udagawae IFM 46972.</title>
        <authorList>
            <person name="Takahashi H."/>
            <person name="Yaguchi T."/>
        </authorList>
    </citation>
    <scope>NUCLEOTIDE SEQUENCE [LARGE SCALE GENOMIC DNA]</scope>
    <source>
        <strain evidence="1 2">IFM 46972</strain>
    </source>
</reference>
<accession>A0A8H3XRS4</accession>
<proteinExistence type="predicted"/>
<sequence>MAGVQSKGLHDVVIAAVPLQDPNYQRGADDKTVHPEGAILVDLAVHEEGVRRVLRQYGPTGFFPMSDDDPVILSQPSETMEDKQIAAYADLLGRYSHYLHEGCHRLSPIAKVWVAKRLAGIKN</sequence>
<name>A0A8H3XRS4_9EURO</name>